<sequence length="434" mass="49922">MFLKEYYAKLNSLLLKNNDNTKLDKVDSSSTQAYSEKQNLFVARKYSSAIIEILLNAQKVKLKQLKNLQTPKKSLQKYKITKHIQKHQNKNSERLKRHSSLPNLSSIKYKELVTSDSIDLFNLNNSKEILAIDGYRLKHILLSKNSEIILFFFADYIDIYYKHKGIWENSSTIYIKKVIFFDWFSEDIVVIAHETSGSLYPTLSTINIKSLQVKTIEKSLNLLSLDTARIFIIVGSRLVILYNYCSIAVILLSETSENILSIFNIFNCLQDEIFAPNSVKLIPILNSDNLVALVDFTRIQIFNILTLQKSPIFDFKTVNDAFYNAELFSILEIADLTEYNQNPNEDSIINLLSSLHLSPKALKVYDSAHENLPYISVKTSETEISIVNRFTGLYVFNIKCTDEIQFLSYSLNFIVASTSKSVFICNFQLDYKKS</sequence>
<dbReference type="AlphaFoldDB" id="A0A2T9YQY1"/>
<keyword evidence="2" id="KW-1185">Reference proteome</keyword>
<proteinExistence type="predicted"/>
<evidence type="ECO:0000313" key="1">
    <source>
        <dbReference type="EMBL" id="PVU94732.1"/>
    </source>
</evidence>
<comment type="caution">
    <text evidence="1">The sequence shown here is derived from an EMBL/GenBank/DDBJ whole genome shotgun (WGS) entry which is preliminary data.</text>
</comment>
<evidence type="ECO:0000313" key="2">
    <source>
        <dbReference type="Proteomes" id="UP000245383"/>
    </source>
</evidence>
<name>A0A2T9YQY1_9FUNG</name>
<dbReference type="Proteomes" id="UP000245383">
    <property type="component" value="Unassembled WGS sequence"/>
</dbReference>
<dbReference type="EMBL" id="MBFR01000076">
    <property type="protein sequence ID" value="PVU94732.1"/>
    <property type="molecule type" value="Genomic_DNA"/>
</dbReference>
<organism evidence="1 2">
    <name type="scientific">Smittium simulii</name>
    <dbReference type="NCBI Taxonomy" id="133385"/>
    <lineage>
        <taxon>Eukaryota</taxon>
        <taxon>Fungi</taxon>
        <taxon>Fungi incertae sedis</taxon>
        <taxon>Zoopagomycota</taxon>
        <taxon>Kickxellomycotina</taxon>
        <taxon>Harpellomycetes</taxon>
        <taxon>Harpellales</taxon>
        <taxon>Legeriomycetaceae</taxon>
        <taxon>Smittium</taxon>
    </lineage>
</organism>
<reference evidence="1 2" key="1">
    <citation type="journal article" date="2018" name="MBio">
        <title>Comparative Genomics Reveals the Core Gene Toolbox for the Fungus-Insect Symbiosis.</title>
        <authorList>
            <person name="Wang Y."/>
            <person name="Stata M."/>
            <person name="Wang W."/>
            <person name="Stajich J.E."/>
            <person name="White M.M."/>
            <person name="Moncalvo J.M."/>
        </authorList>
    </citation>
    <scope>NUCLEOTIDE SEQUENCE [LARGE SCALE GENOMIC DNA]</scope>
    <source>
        <strain evidence="1 2">SWE-8-4</strain>
    </source>
</reference>
<protein>
    <submittedName>
        <fullName evidence="1">Uncharacterized protein</fullName>
    </submittedName>
</protein>
<gene>
    <name evidence="1" type="ORF">BB561_002302</name>
</gene>
<accession>A0A2T9YQY1</accession>